<dbReference type="RefSeq" id="WP_258816414.1">
    <property type="nucleotide sequence ID" value="NZ_JANUGW010000005.1"/>
</dbReference>
<dbReference type="InterPro" id="IPR024311">
    <property type="entry name" value="Lipocalin-like"/>
</dbReference>
<sequence length="157" mass="17118">MNKQIAGMVLASAVPAAHAAVPELAGTWTLVAADVQRPDGSIERDYGAAPKGRLFIDARGRYALQIFKAERPRFASADKAAGTVDELRAAMLGSSTHYGTVALEDGQLVFRIEAASFPNWEGTVQRRTFELHGDELRYRVPARPDGGIPISVWRRMP</sequence>
<dbReference type="EMBL" id="JANUGW010000005">
    <property type="protein sequence ID" value="MCS0581843.1"/>
    <property type="molecule type" value="Genomic_DNA"/>
</dbReference>
<organism evidence="3 4">
    <name type="scientific">Massilia pinisoli</name>
    <dbReference type="NCBI Taxonomy" id="1772194"/>
    <lineage>
        <taxon>Bacteria</taxon>
        <taxon>Pseudomonadati</taxon>
        <taxon>Pseudomonadota</taxon>
        <taxon>Betaproteobacteria</taxon>
        <taxon>Burkholderiales</taxon>
        <taxon>Oxalobacteraceae</taxon>
        <taxon>Telluria group</taxon>
        <taxon>Massilia</taxon>
    </lineage>
</organism>
<evidence type="ECO:0000259" key="2">
    <source>
        <dbReference type="Pfam" id="PF13924"/>
    </source>
</evidence>
<feature type="chain" id="PRO_5046663250" evidence="1">
    <location>
        <begin position="20"/>
        <end position="157"/>
    </location>
</feature>
<evidence type="ECO:0000313" key="3">
    <source>
        <dbReference type="EMBL" id="MCS0581843.1"/>
    </source>
</evidence>
<comment type="caution">
    <text evidence="3">The sequence shown here is derived from an EMBL/GenBank/DDBJ whole genome shotgun (WGS) entry which is preliminary data.</text>
</comment>
<evidence type="ECO:0000313" key="4">
    <source>
        <dbReference type="Proteomes" id="UP001204151"/>
    </source>
</evidence>
<proteinExistence type="predicted"/>
<evidence type="ECO:0000256" key="1">
    <source>
        <dbReference type="SAM" id="SignalP"/>
    </source>
</evidence>
<keyword evidence="4" id="KW-1185">Reference proteome</keyword>
<gene>
    <name evidence="3" type="ORF">NX784_09585</name>
</gene>
<keyword evidence="1" id="KW-0732">Signal</keyword>
<reference evidence="3 4" key="1">
    <citation type="submission" date="2022-08" db="EMBL/GenBank/DDBJ databases">
        <title>Reclassification of Massilia species as members of the genera Telluria, Duganella, Pseudoduganella, Mokoshia gen. nov. and Zemynaea gen. nov. using orthogonal and non-orthogonal genome-based approaches.</title>
        <authorList>
            <person name="Bowman J.P."/>
        </authorList>
    </citation>
    <scope>NUCLEOTIDE SEQUENCE [LARGE SCALE GENOMIC DNA]</scope>
    <source>
        <strain evidence="3 4">JCM 31316</strain>
    </source>
</reference>
<dbReference type="Proteomes" id="UP001204151">
    <property type="component" value="Unassembled WGS sequence"/>
</dbReference>
<protein>
    <submittedName>
        <fullName evidence="3">Lipocalin-like domain-containing protein</fullName>
    </submittedName>
</protein>
<feature type="domain" description="Lipocalin-like" evidence="2">
    <location>
        <begin position="26"/>
        <end position="148"/>
    </location>
</feature>
<name>A0ABT1ZPL6_9BURK</name>
<feature type="signal peptide" evidence="1">
    <location>
        <begin position="1"/>
        <end position="19"/>
    </location>
</feature>
<accession>A0ABT1ZPL6</accession>
<dbReference type="Pfam" id="PF13924">
    <property type="entry name" value="Lipocalin_5"/>
    <property type="match status" value="1"/>
</dbReference>